<dbReference type="PANTHER" id="PTHR32305:SF15">
    <property type="entry name" value="PROTEIN RHSA-RELATED"/>
    <property type="match status" value="1"/>
</dbReference>
<evidence type="ECO:0000313" key="2">
    <source>
        <dbReference type="Proteomes" id="UP000251889"/>
    </source>
</evidence>
<dbReference type="Proteomes" id="UP000251889">
    <property type="component" value="Unassembled WGS sequence"/>
</dbReference>
<dbReference type="AlphaFoldDB" id="A0A364XWH2"/>
<dbReference type="NCBIfam" id="TIGR03696">
    <property type="entry name" value="Rhs_assc_core"/>
    <property type="match status" value="1"/>
</dbReference>
<dbReference type="Gene3D" id="2.180.10.10">
    <property type="entry name" value="RHS repeat-associated core"/>
    <property type="match status" value="1"/>
</dbReference>
<accession>A0A364XWH2</accession>
<dbReference type="OrthoDB" id="667524at2"/>
<proteinExistence type="predicted"/>
<organism evidence="1 2">
    <name type="scientific">Pseudochryseolinea flava</name>
    <dbReference type="NCBI Taxonomy" id="2059302"/>
    <lineage>
        <taxon>Bacteria</taxon>
        <taxon>Pseudomonadati</taxon>
        <taxon>Bacteroidota</taxon>
        <taxon>Cytophagia</taxon>
        <taxon>Cytophagales</taxon>
        <taxon>Fulvivirgaceae</taxon>
        <taxon>Pseudochryseolinea</taxon>
    </lineage>
</organism>
<gene>
    <name evidence="1" type="ORF">DQQ10_23735</name>
</gene>
<sequence>MRLSEIDFVLQPSGKYRYGYQGQYAERDEETGWNHFELREYDPVVGRWTSVDPAGQFYSPYVGMGNDPVSGFDPNGAWVPGAGLWNNLFKSDQRIWSERRADEWGGSILSQAGGGVSYSAGKNSDGTWGVWGSQNNPADRSVTVSFTPVDAYGNLGERWESIARWSPAPGNIDFDAGTQLALGFAARGAITIPSTSARVATSLYWNTGAMYNAGNIVVTQAARNLSFNLATRLRGTLLGPAFGSAAWKVGSKTYIEMIHFSRKGNVDLYKTGKKLYDAYDNVGDLIE</sequence>
<evidence type="ECO:0000313" key="1">
    <source>
        <dbReference type="EMBL" id="RAV98539.1"/>
    </source>
</evidence>
<dbReference type="PANTHER" id="PTHR32305">
    <property type="match status" value="1"/>
</dbReference>
<protein>
    <recommendedName>
        <fullName evidence="3">RHS repeat-associated core domain-containing protein</fullName>
    </recommendedName>
</protein>
<reference evidence="1 2" key="1">
    <citation type="submission" date="2018-06" db="EMBL/GenBank/DDBJ databases">
        <title>Chryseolinea flavus sp. nov., a member of the phylum Bacteroidetes isolated from soil.</title>
        <authorList>
            <person name="Li Y."/>
            <person name="Wang J."/>
        </authorList>
    </citation>
    <scope>NUCLEOTIDE SEQUENCE [LARGE SCALE GENOMIC DNA]</scope>
    <source>
        <strain evidence="1 2">SDU1-6</strain>
    </source>
</reference>
<evidence type="ECO:0008006" key="3">
    <source>
        <dbReference type="Google" id="ProtNLM"/>
    </source>
</evidence>
<dbReference type="InterPro" id="IPR050708">
    <property type="entry name" value="T6SS_VgrG/RHS"/>
</dbReference>
<name>A0A364XWH2_9BACT</name>
<keyword evidence="2" id="KW-1185">Reference proteome</keyword>
<dbReference type="InterPro" id="IPR022385">
    <property type="entry name" value="Rhs_assc_core"/>
</dbReference>
<comment type="caution">
    <text evidence="1">The sequence shown here is derived from an EMBL/GenBank/DDBJ whole genome shotgun (WGS) entry which is preliminary data.</text>
</comment>
<dbReference type="EMBL" id="QMFY01000017">
    <property type="protein sequence ID" value="RAV98539.1"/>
    <property type="molecule type" value="Genomic_DNA"/>
</dbReference>